<feature type="transmembrane region" description="Helical" evidence="6">
    <location>
        <begin position="150"/>
        <end position="172"/>
    </location>
</feature>
<feature type="transmembrane region" description="Helical" evidence="6">
    <location>
        <begin position="206"/>
        <end position="225"/>
    </location>
</feature>
<evidence type="ECO:0000256" key="2">
    <source>
        <dbReference type="ARBA" id="ARBA00022475"/>
    </source>
</evidence>
<dbReference type="Proteomes" id="UP001501591">
    <property type="component" value="Unassembled WGS sequence"/>
</dbReference>
<keyword evidence="2" id="KW-1003">Cell membrane</keyword>
<evidence type="ECO:0000256" key="1">
    <source>
        <dbReference type="ARBA" id="ARBA00004651"/>
    </source>
</evidence>
<keyword evidence="5 6" id="KW-0472">Membrane</keyword>
<comment type="subcellular location">
    <subcellularLocation>
        <location evidence="1">Cell membrane</location>
        <topology evidence="1">Multi-pass membrane protein</topology>
    </subcellularLocation>
</comment>
<reference evidence="8" key="1">
    <citation type="journal article" date="2019" name="Int. J. Syst. Evol. Microbiol.">
        <title>The Global Catalogue of Microorganisms (GCM) 10K type strain sequencing project: providing services to taxonomists for standard genome sequencing and annotation.</title>
        <authorList>
            <consortium name="The Broad Institute Genomics Platform"/>
            <consortium name="The Broad Institute Genome Sequencing Center for Infectious Disease"/>
            <person name="Wu L."/>
            <person name="Ma J."/>
        </authorList>
    </citation>
    <scope>NUCLEOTIDE SEQUENCE [LARGE SCALE GENOMIC DNA]</scope>
    <source>
        <strain evidence="8">JCM 17024</strain>
    </source>
</reference>
<feature type="transmembrane region" description="Helical" evidence="6">
    <location>
        <begin position="237"/>
        <end position="257"/>
    </location>
</feature>
<name>A0ABP7NCW6_9MICO</name>
<dbReference type="PANTHER" id="PTHR30213">
    <property type="entry name" value="INNER MEMBRANE PROTEIN YHJD"/>
    <property type="match status" value="1"/>
</dbReference>
<evidence type="ECO:0000256" key="5">
    <source>
        <dbReference type="ARBA" id="ARBA00023136"/>
    </source>
</evidence>
<keyword evidence="8" id="KW-1185">Reference proteome</keyword>
<evidence type="ECO:0008006" key="9">
    <source>
        <dbReference type="Google" id="ProtNLM"/>
    </source>
</evidence>
<comment type="caution">
    <text evidence="7">The sequence shown here is derived from an EMBL/GenBank/DDBJ whole genome shotgun (WGS) entry which is preliminary data.</text>
</comment>
<keyword evidence="3 6" id="KW-0812">Transmembrane</keyword>
<evidence type="ECO:0000256" key="6">
    <source>
        <dbReference type="SAM" id="Phobius"/>
    </source>
</evidence>
<evidence type="ECO:0000313" key="8">
    <source>
        <dbReference type="Proteomes" id="UP001501591"/>
    </source>
</evidence>
<dbReference type="RefSeq" id="WP_344819549.1">
    <property type="nucleotide sequence ID" value="NZ_BAABCP010000001.1"/>
</dbReference>
<feature type="transmembrane region" description="Helical" evidence="6">
    <location>
        <begin position="106"/>
        <end position="129"/>
    </location>
</feature>
<feature type="transmembrane region" description="Helical" evidence="6">
    <location>
        <begin position="36"/>
        <end position="66"/>
    </location>
</feature>
<sequence length="312" mass="32657">MRARLIDSAGRAAVLARRTAALFPVRVWRRFLQRNGFLLSAGMAYQALFALFALVYAAFAAVGVWLSGDDAALQSLIRIANSYLPGIIGEGGIATPDEMSEIARSVTGAFTVTGLIAAVVLLWTAISAVTFTRRAVRDIFGLPFDDRSFVLLKLADAAAALAFGLALLVGAAVSVGGVWALTQLLDLFGLGITSTLYNVIVRSSSVIVVVAIDLAAIALLVRFLTGTSLPWRTIWPGAALGGAAVTVLQLGAGLLFARSPGNPLLATFAVMVALLLWCRAVAVVILVAASWIAQSANDRGQPLVRPDVGGPR</sequence>
<organism evidence="7 8">
    <name type="scientific">Microbacterium soli</name>
    <dbReference type="NCBI Taxonomy" id="446075"/>
    <lineage>
        <taxon>Bacteria</taxon>
        <taxon>Bacillati</taxon>
        <taxon>Actinomycetota</taxon>
        <taxon>Actinomycetes</taxon>
        <taxon>Micrococcales</taxon>
        <taxon>Microbacteriaceae</taxon>
        <taxon>Microbacterium</taxon>
    </lineage>
</organism>
<dbReference type="PIRSF" id="PIRSF035875">
    <property type="entry name" value="RNase_BN"/>
    <property type="match status" value="1"/>
</dbReference>
<dbReference type="InterPro" id="IPR017039">
    <property type="entry name" value="Virul_fac_BrkB"/>
</dbReference>
<gene>
    <name evidence="7" type="ORF">GCM10022383_21210</name>
</gene>
<dbReference type="Pfam" id="PF03631">
    <property type="entry name" value="Virul_fac_BrkB"/>
    <property type="match status" value="1"/>
</dbReference>
<dbReference type="PANTHER" id="PTHR30213:SF1">
    <property type="entry name" value="INNER MEMBRANE PROTEIN YHJD"/>
    <property type="match status" value="1"/>
</dbReference>
<proteinExistence type="predicted"/>
<evidence type="ECO:0000313" key="7">
    <source>
        <dbReference type="EMBL" id="GAA3943107.1"/>
    </source>
</evidence>
<keyword evidence="4 6" id="KW-1133">Transmembrane helix</keyword>
<accession>A0ABP7NCW6</accession>
<feature type="transmembrane region" description="Helical" evidence="6">
    <location>
        <begin position="264"/>
        <end position="293"/>
    </location>
</feature>
<dbReference type="EMBL" id="BAABCP010000001">
    <property type="protein sequence ID" value="GAA3943107.1"/>
    <property type="molecule type" value="Genomic_DNA"/>
</dbReference>
<protein>
    <recommendedName>
        <fullName evidence="9">YihY/virulence factor BrkB family protein</fullName>
    </recommendedName>
</protein>
<evidence type="ECO:0000256" key="4">
    <source>
        <dbReference type="ARBA" id="ARBA00022989"/>
    </source>
</evidence>
<evidence type="ECO:0000256" key="3">
    <source>
        <dbReference type="ARBA" id="ARBA00022692"/>
    </source>
</evidence>